<evidence type="ECO:0008006" key="3">
    <source>
        <dbReference type="Google" id="ProtNLM"/>
    </source>
</evidence>
<organism evidence="1 2">
    <name type="scientific">Paludisphaera mucosa</name>
    <dbReference type="NCBI Taxonomy" id="3030827"/>
    <lineage>
        <taxon>Bacteria</taxon>
        <taxon>Pseudomonadati</taxon>
        <taxon>Planctomycetota</taxon>
        <taxon>Planctomycetia</taxon>
        <taxon>Isosphaerales</taxon>
        <taxon>Isosphaeraceae</taxon>
        <taxon>Paludisphaera</taxon>
    </lineage>
</organism>
<evidence type="ECO:0000313" key="2">
    <source>
        <dbReference type="Proteomes" id="UP001216907"/>
    </source>
</evidence>
<sequence length="74" mass="8110">MKFPHGPRLDISLARVPGVLMARVYARGRQWKGVVGFGSVEEAGQRALRCRDADEAFEVLTTAAPLRDGPTMRA</sequence>
<keyword evidence="2" id="KW-1185">Reference proteome</keyword>
<dbReference type="RefSeq" id="WP_277864471.1">
    <property type="nucleotide sequence ID" value="NZ_JARRAG010000003.1"/>
</dbReference>
<reference evidence="1 2" key="1">
    <citation type="submission" date="2023-03" db="EMBL/GenBank/DDBJ databases">
        <title>Paludisphaera mucosa sp. nov. a novel planctomycete from northern fen.</title>
        <authorList>
            <person name="Ivanova A."/>
        </authorList>
    </citation>
    <scope>NUCLEOTIDE SEQUENCE [LARGE SCALE GENOMIC DNA]</scope>
    <source>
        <strain evidence="1 2">Pla2</strain>
    </source>
</reference>
<comment type="caution">
    <text evidence="1">The sequence shown here is derived from an EMBL/GenBank/DDBJ whole genome shotgun (WGS) entry which is preliminary data.</text>
</comment>
<accession>A0ABT6FKV8</accession>
<dbReference type="Proteomes" id="UP001216907">
    <property type="component" value="Unassembled WGS sequence"/>
</dbReference>
<gene>
    <name evidence="1" type="ORF">PZE19_30630</name>
</gene>
<evidence type="ECO:0000313" key="1">
    <source>
        <dbReference type="EMBL" id="MDG3008144.1"/>
    </source>
</evidence>
<name>A0ABT6FKV8_9BACT</name>
<protein>
    <recommendedName>
        <fullName evidence="3">WGR domain-containing protein</fullName>
    </recommendedName>
</protein>
<dbReference type="EMBL" id="JARRAG010000003">
    <property type="protein sequence ID" value="MDG3008144.1"/>
    <property type="molecule type" value="Genomic_DNA"/>
</dbReference>
<proteinExistence type="predicted"/>